<evidence type="ECO:0000256" key="3">
    <source>
        <dbReference type="ARBA" id="ARBA00022806"/>
    </source>
</evidence>
<gene>
    <name evidence="8" type="ORF">SAMN06264855_13021</name>
</gene>
<dbReference type="Gene3D" id="3.40.50.300">
    <property type="entry name" value="P-loop containing nucleotide triphosphate hydrolases"/>
    <property type="match status" value="1"/>
</dbReference>
<sequence>MIDDTTGQEPAALPLRSSFDRYLQDKGKGRGGEGGNYRRNAARELDRFAEGAADERETYAEEYQIYRDYVDSHEFNLWKEEGYAEFLKRTSYDPQGRRALIAKQRAERIARTAEKKLDTLDNLIKRHHDDRAIIFTANNDFAYDISQEFIVPCITHQTKTDERTEILERFRTGDYSMLVTSQVLDEGIDVPAANVGIILSGSASKRQYAQRLGRILRPTDDRQPARLYEIITEDTIETYVSQRRREGVSASADG</sequence>
<evidence type="ECO:0000256" key="1">
    <source>
        <dbReference type="ARBA" id="ARBA00022741"/>
    </source>
</evidence>
<evidence type="ECO:0000313" key="8">
    <source>
        <dbReference type="EMBL" id="SNR66074.1"/>
    </source>
</evidence>
<dbReference type="AlphaFoldDB" id="A0A238Y674"/>
<dbReference type="PANTHER" id="PTHR11274:SF0">
    <property type="entry name" value="GENERAL TRANSCRIPTION AND DNA REPAIR FACTOR IIH HELICASE SUBUNIT XPB"/>
    <property type="match status" value="1"/>
</dbReference>
<keyword evidence="3 8" id="KW-0347">Helicase</keyword>
<evidence type="ECO:0000256" key="5">
    <source>
        <dbReference type="SAM" id="Coils"/>
    </source>
</evidence>
<dbReference type="GO" id="GO:0005524">
    <property type="term" value="F:ATP binding"/>
    <property type="evidence" value="ECO:0007669"/>
    <property type="project" value="UniProtKB-KW"/>
</dbReference>
<feature type="compositionally biased region" description="Basic and acidic residues" evidence="6">
    <location>
        <begin position="18"/>
        <end position="31"/>
    </location>
</feature>
<evidence type="ECO:0000256" key="4">
    <source>
        <dbReference type="ARBA" id="ARBA00022840"/>
    </source>
</evidence>
<dbReference type="SMART" id="SM00490">
    <property type="entry name" value="HELICc"/>
    <property type="match status" value="1"/>
</dbReference>
<dbReference type="GO" id="GO:0004386">
    <property type="term" value="F:helicase activity"/>
    <property type="evidence" value="ECO:0007669"/>
    <property type="project" value="UniProtKB-KW"/>
</dbReference>
<keyword evidence="9" id="KW-1185">Reference proteome</keyword>
<keyword evidence="4" id="KW-0067">ATP-binding</keyword>
<organism evidence="8 9">
    <name type="scientific">Halorubrum vacuolatum</name>
    <name type="common">Natronobacterium vacuolatum</name>
    <dbReference type="NCBI Taxonomy" id="63740"/>
    <lineage>
        <taxon>Archaea</taxon>
        <taxon>Methanobacteriati</taxon>
        <taxon>Methanobacteriota</taxon>
        <taxon>Stenosarchaea group</taxon>
        <taxon>Halobacteria</taxon>
        <taxon>Halobacteriales</taxon>
        <taxon>Haloferacaceae</taxon>
        <taxon>Halorubrum</taxon>
    </lineage>
</organism>
<dbReference type="PANTHER" id="PTHR11274">
    <property type="entry name" value="RAD25/XP-B DNA REPAIR HELICASE"/>
    <property type="match status" value="1"/>
</dbReference>
<feature type="domain" description="Helicase C-terminal" evidence="7">
    <location>
        <begin position="116"/>
        <end position="254"/>
    </location>
</feature>
<reference evidence="8 9" key="1">
    <citation type="submission" date="2017-06" db="EMBL/GenBank/DDBJ databases">
        <authorList>
            <person name="Kim H.J."/>
            <person name="Triplett B.A."/>
        </authorList>
    </citation>
    <scope>NUCLEOTIDE SEQUENCE [LARGE SCALE GENOMIC DNA]</scope>
    <source>
        <strain evidence="8 9">DSM 8800</strain>
    </source>
</reference>
<dbReference type="SUPFAM" id="SSF52540">
    <property type="entry name" value="P-loop containing nucleoside triphosphate hydrolases"/>
    <property type="match status" value="1"/>
</dbReference>
<proteinExistence type="predicted"/>
<name>A0A238Y674_HALVU</name>
<dbReference type="InterPro" id="IPR027417">
    <property type="entry name" value="P-loop_NTPase"/>
</dbReference>
<keyword evidence="2" id="KW-0378">Hydrolase</keyword>
<evidence type="ECO:0000313" key="9">
    <source>
        <dbReference type="Proteomes" id="UP000198397"/>
    </source>
</evidence>
<accession>A0A238Y674</accession>
<evidence type="ECO:0000256" key="6">
    <source>
        <dbReference type="SAM" id="MobiDB-lite"/>
    </source>
</evidence>
<keyword evidence="5" id="KW-0175">Coiled coil</keyword>
<dbReference type="Proteomes" id="UP000198397">
    <property type="component" value="Unassembled WGS sequence"/>
</dbReference>
<dbReference type="PROSITE" id="PS51194">
    <property type="entry name" value="HELICASE_CTER"/>
    <property type="match status" value="1"/>
</dbReference>
<evidence type="ECO:0000259" key="7">
    <source>
        <dbReference type="PROSITE" id="PS51194"/>
    </source>
</evidence>
<protein>
    <submittedName>
        <fullName evidence="8">ERCC3/RAD25/XPB C-terminal helicase</fullName>
    </submittedName>
</protein>
<dbReference type="InterPro" id="IPR050615">
    <property type="entry name" value="ATP-dep_DNA_Helicase"/>
</dbReference>
<dbReference type="Pfam" id="PF16203">
    <property type="entry name" value="ERCC3_RAD25_C"/>
    <property type="match status" value="1"/>
</dbReference>
<dbReference type="InterPro" id="IPR032438">
    <property type="entry name" value="ERCC3_RAD25_C"/>
</dbReference>
<feature type="region of interest" description="Disordered" evidence="6">
    <location>
        <begin position="1"/>
        <end position="38"/>
    </location>
</feature>
<keyword evidence="1" id="KW-0547">Nucleotide-binding</keyword>
<dbReference type="EMBL" id="FZNQ01000030">
    <property type="protein sequence ID" value="SNR66074.1"/>
    <property type="molecule type" value="Genomic_DNA"/>
</dbReference>
<dbReference type="GO" id="GO:0016787">
    <property type="term" value="F:hydrolase activity"/>
    <property type="evidence" value="ECO:0007669"/>
    <property type="project" value="UniProtKB-KW"/>
</dbReference>
<dbReference type="InterPro" id="IPR001650">
    <property type="entry name" value="Helicase_C-like"/>
</dbReference>
<evidence type="ECO:0000256" key="2">
    <source>
        <dbReference type="ARBA" id="ARBA00022801"/>
    </source>
</evidence>
<feature type="coiled-coil region" evidence="5">
    <location>
        <begin position="103"/>
        <end position="130"/>
    </location>
</feature>